<organism evidence="3">
    <name type="scientific">Lamprotornis superbus</name>
    <dbReference type="NCBI Taxonomy" id="245042"/>
    <lineage>
        <taxon>Eukaryota</taxon>
        <taxon>Metazoa</taxon>
        <taxon>Chordata</taxon>
        <taxon>Craniata</taxon>
        <taxon>Vertebrata</taxon>
        <taxon>Euteleostomi</taxon>
        <taxon>Archelosauria</taxon>
        <taxon>Archosauria</taxon>
        <taxon>Dinosauria</taxon>
        <taxon>Saurischia</taxon>
        <taxon>Theropoda</taxon>
        <taxon>Coelurosauria</taxon>
        <taxon>Aves</taxon>
        <taxon>Neognathae</taxon>
        <taxon>Neoaves</taxon>
        <taxon>Telluraves</taxon>
        <taxon>Australaves</taxon>
        <taxon>Passeriformes</taxon>
        <taxon>Sturnidae</taxon>
        <taxon>Lamprotornis</taxon>
    </lineage>
</organism>
<dbReference type="GO" id="GO:0033209">
    <property type="term" value="P:tumor necrosis factor-mediated signaling pathway"/>
    <property type="evidence" value="ECO:0007669"/>
    <property type="project" value="InterPro"/>
</dbReference>
<evidence type="ECO:0008006" key="6">
    <source>
        <dbReference type="Google" id="ProtNLM"/>
    </source>
</evidence>
<evidence type="ECO:0000256" key="2">
    <source>
        <dbReference type="SAM" id="Phobius"/>
    </source>
</evidence>
<dbReference type="PANTHER" id="PTHR20437:SF2">
    <property type="entry name" value="TUMOR NECROSIS FACTOR RECEPTOR SUPERFAMILY MEMBER 13C"/>
    <property type="match status" value="1"/>
</dbReference>
<dbReference type="OrthoDB" id="9392810at2759"/>
<evidence type="ECO:0000313" key="5">
    <source>
        <dbReference type="Proteomes" id="UP000618051"/>
    </source>
</evidence>
<feature type="non-terminal residue" evidence="3">
    <location>
        <position position="1"/>
    </location>
</feature>
<name>A0A835NSQ5_9PASS</name>
<dbReference type="GO" id="GO:0042102">
    <property type="term" value="P:positive regulation of T cell proliferation"/>
    <property type="evidence" value="ECO:0007669"/>
    <property type="project" value="TreeGrafter"/>
</dbReference>
<dbReference type="AlphaFoldDB" id="A0A835NSQ5"/>
<gene>
    <name evidence="4" type="ORF">IHE44_0012207</name>
    <name evidence="3" type="ORF">IHE44_014100</name>
</gene>
<reference evidence="4 5" key="2">
    <citation type="journal article" date="2021" name="J. Hered.">
        <title>Feather Gene Expression Elucidates the Developmental Basis of Plumage Iridescence in African Starlings.</title>
        <authorList>
            <person name="Rubenstein D.R."/>
            <person name="Corvelo A."/>
            <person name="MacManes M.D."/>
            <person name="Maia R."/>
            <person name="Narzisi G."/>
            <person name="Rousaki A."/>
            <person name="Vandenabeele P."/>
            <person name="Shawkey M.D."/>
            <person name="Solomon J."/>
        </authorList>
    </citation>
    <scope>NUCLEOTIDE SEQUENCE [LARGE SCALE GENOMIC DNA]</scope>
    <source>
        <strain evidence="4">SS15</strain>
    </source>
</reference>
<reference evidence="3" key="1">
    <citation type="submission" date="2020-10" db="EMBL/GenBank/DDBJ databases">
        <title>Feather gene expression reveals the developmental basis of iridescence in African starlings.</title>
        <authorList>
            <person name="Rubenstein D.R."/>
        </authorList>
    </citation>
    <scope>NUCLEOTIDE SEQUENCE</scope>
    <source>
        <strain evidence="3">SS15</strain>
        <tissue evidence="3">Liver</tissue>
    </source>
</reference>
<dbReference type="InterPro" id="IPR022338">
    <property type="entry name" value="TNFR_13C"/>
</dbReference>
<dbReference type="PRINTS" id="PR01964">
    <property type="entry name" value="TNFACTORR13C"/>
</dbReference>
<accession>A0A835NSQ5</accession>
<dbReference type="Proteomes" id="UP000618051">
    <property type="component" value="Unassembled WGS sequence"/>
</dbReference>
<dbReference type="GO" id="GO:0038023">
    <property type="term" value="F:signaling receptor activity"/>
    <property type="evidence" value="ECO:0007669"/>
    <property type="project" value="InterPro"/>
</dbReference>
<dbReference type="GO" id="GO:0031296">
    <property type="term" value="P:B cell costimulation"/>
    <property type="evidence" value="ECO:0007669"/>
    <property type="project" value="TreeGrafter"/>
</dbReference>
<proteinExistence type="predicted"/>
<reference evidence="4" key="3">
    <citation type="submission" date="2022-01" db="EMBL/GenBank/DDBJ databases">
        <authorList>
            <person name="Rubenstein D.R."/>
        </authorList>
    </citation>
    <scope>NUCLEOTIDE SEQUENCE</scope>
    <source>
        <strain evidence="4">SS15</strain>
        <tissue evidence="4">Liver</tissue>
    </source>
</reference>
<evidence type="ECO:0000313" key="4">
    <source>
        <dbReference type="EMBL" id="KAI1239098.1"/>
    </source>
</evidence>
<keyword evidence="2" id="KW-0812">Transmembrane</keyword>
<sequence>ETTQLDRLYLPLPRGLGRCDFTLRRPRHCYAMQELGSHSHSAMSSSGKAAIAPSCLSFECFDTLTKSCIKCSDLFKDNTTLPLLTLPASHPTAEPTLAPTLTSTFLIFGVPLLVGLILVLAAFCGFLACKVGKQRRRRKAADEEDKENIGIASPLPSQDPAVPEGHGALRPAPCLHLVGSLKMPGPPRKARAKQKPCCQGDADGDIVLLSAVYPRPEECNHSFPLPATELGATALVTTKTTQNCAREERV</sequence>
<keyword evidence="5" id="KW-1185">Reference proteome</keyword>
<evidence type="ECO:0000313" key="3">
    <source>
        <dbReference type="EMBL" id="KAG0119645.1"/>
    </source>
</evidence>
<dbReference type="PANTHER" id="PTHR20437">
    <property type="entry name" value="TUMOR NECROSIS FACTOR RECEPTOR SUBFAMILY MEMBER 13/17"/>
    <property type="match status" value="1"/>
</dbReference>
<keyword evidence="2" id="KW-0472">Membrane</keyword>
<dbReference type="GO" id="GO:0030890">
    <property type="term" value="P:positive regulation of B cell proliferation"/>
    <property type="evidence" value="ECO:0007669"/>
    <property type="project" value="TreeGrafter"/>
</dbReference>
<keyword evidence="2" id="KW-1133">Transmembrane helix</keyword>
<dbReference type="GO" id="GO:0031295">
    <property type="term" value="P:T cell costimulation"/>
    <property type="evidence" value="ECO:0007669"/>
    <property type="project" value="TreeGrafter"/>
</dbReference>
<dbReference type="EMBL" id="JADDUC010000082">
    <property type="protein sequence ID" value="KAG0119645.1"/>
    <property type="molecule type" value="Genomic_DNA"/>
</dbReference>
<dbReference type="InterPro" id="IPR043521">
    <property type="entry name" value="TNFR_13C/17"/>
</dbReference>
<dbReference type="GO" id="GO:0009897">
    <property type="term" value="C:external side of plasma membrane"/>
    <property type="evidence" value="ECO:0007669"/>
    <property type="project" value="TreeGrafter"/>
</dbReference>
<feature type="region of interest" description="Disordered" evidence="1">
    <location>
        <begin position="137"/>
        <end position="166"/>
    </location>
</feature>
<evidence type="ECO:0000256" key="1">
    <source>
        <dbReference type="SAM" id="MobiDB-lite"/>
    </source>
</evidence>
<comment type="caution">
    <text evidence="3">The sequence shown here is derived from an EMBL/GenBank/DDBJ whole genome shotgun (WGS) entry which is preliminary data.</text>
</comment>
<protein>
    <recommendedName>
        <fullName evidence="6">TR13C factor</fullName>
    </recommendedName>
</protein>
<feature type="transmembrane region" description="Helical" evidence="2">
    <location>
        <begin position="105"/>
        <end position="129"/>
    </location>
</feature>
<dbReference type="EMBL" id="JADDUC020000005">
    <property type="protein sequence ID" value="KAI1239098.1"/>
    <property type="molecule type" value="Genomic_DNA"/>
</dbReference>